<comment type="caution">
    <text evidence="1">The sequence shown here is derived from an EMBL/GenBank/DDBJ whole genome shotgun (WGS) entry which is preliminary data.</text>
</comment>
<dbReference type="Proteomes" id="UP000597444">
    <property type="component" value="Unassembled WGS sequence"/>
</dbReference>
<evidence type="ECO:0000313" key="2">
    <source>
        <dbReference type="Proteomes" id="UP000597444"/>
    </source>
</evidence>
<dbReference type="AlphaFoldDB" id="A0A8J3IX51"/>
<sequence length="286" mass="32212">MLLAQVALVPENEDTGISMSNLTRVAAALQKQVTRDFGPIWEIDATVDGFASLEDVPLGYWPILISKDAPDSALGFHVDEQGQPFSIVKFNANWSLTASHECLEMLADPFGNRLVPSFSLKDDQGRVSYLVEVCDPCESVEFAYTSNGILVSDFYTPDFFDPEKTTGGRYDFVGKIEQPRQVLDGGYISWSDPRTNEWWQQQFFGDRPQFVNLGKITGARNIREAIDKKTREMNLRPEVAGLPETDKFLKRAQQDWHKVTVASQPQASMLRTTIKKLKEEKQLVGV</sequence>
<protein>
    <submittedName>
        <fullName evidence="1">Uncharacterized protein</fullName>
    </submittedName>
</protein>
<accession>A0A8J3IX51</accession>
<dbReference type="RefSeq" id="WP_220209197.1">
    <property type="nucleotide sequence ID" value="NZ_BNJK01000002.1"/>
</dbReference>
<dbReference type="EMBL" id="BNJK01000002">
    <property type="protein sequence ID" value="GHO98445.1"/>
    <property type="molecule type" value="Genomic_DNA"/>
</dbReference>
<reference evidence="1" key="1">
    <citation type="submission" date="2020-10" db="EMBL/GenBank/DDBJ databases">
        <title>Taxonomic study of unclassified bacteria belonging to the class Ktedonobacteria.</title>
        <authorList>
            <person name="Yabe S."/>
            <person name="Wang C.M."/>
            <person name="Zheng Y."/>
            <person name="Sakai Y."/>
            <person name="Cavaletti L."/>
            <person name="Monciardini P."/>
            <person name="Donadio S."/>
        </authorList>
    </citation>
    <scope>NUCLEOTIDE SEQUENCE</scope>
    <source>
        <strain evidence="1">ID150040</strain>
    </source>
</reference>
<evidence type="ECO:0000313" key="1">
    <source>
        <dbReference type="EMBL" id="GHO98445.1"/>
    </source>
</evidence>
<keyword evidence="2" id="KW-1185">Reference proteome</keyword>
<gene>
    <name evidence="1" type="ORF">KSF_084930</name>
</gene>
<proteinExistence type="predicted"/>
<organism evidence="1 2">
    <name type="scientific">Reticulibacter mediterranei</name>
    <dbReference type="NCBI Taxonomy" id="2778369"/>
    <lineage>
        <taxon>Bacteria</taxon>
        <taxon>Bacillati</taxon>
        <taxon>Chloroflexota</taxon>
        <taxon>Ktedonobacteria</taxon>
        <taxon>Ktedonobacterales</taxon>
        <taxon>Reticulibacteraceae</taxon>
        <taxon>Reticulibacter</taxon>
    </lineage>
</organism>
<name>A0A8J3IX51_9CHLR</name>